<sequence>MAGSNAETAAGFAVYGSDQGGPFVLVSDHAGRAVPPELGDLGVSAEERARHIGWDIGIDGVGRHLAACLPAVLIEQVYSRLVIDCNRAPGHPTSIVTVSDGTPVPANEGLTPEQIAARHDAILHPYHARITQELDARVQAGRPTVVVALHSFTPEMRGFKRPWHAGILHNHDSRLAHIMLDLLRREGLTVGDNEPYALTDTSDYTIPLHGEKRQLPHLEIEIRQDLIAEEAGQKEWAERLARLLPEAWAQFCKLYGEAGAADDAAVQDNQQVAEPASVRAAGA</sequence>
<dbReference type="SUPFAM" id="SSF53187">
    <property type="entry name" value="Zn-dependent exopeptidases"/>
    <property type="match status" value="1"/>
</dbReference>
<reference evidence="1 2" key="1">
    <citation type="submission" date="2016-03" db="EMBL/GenBank/DDBJ databases">
        <title>Acetic acid bacteria sequencing.</title>
        <authorList>
            <person name="Brandt J."/>
            <person name="Jakob F."/>
            <person name="Vogel R.F."/>
        </authorList>
    </citation>
    <scope>NUCLEOTIDE SEQUENCE [LARGE SCALE GENOMIC DNA]</scope>
    <source>
        <strain evidence="1 2">TMW2.1084</strain>
    </source>
</reference>
<dbReference type="PIRSF" id="PIRSF029730">
    <property type="entry name" value="UCP029730"/>
    <property type="match status" value="1"/>
</dbReference>
<dbReference type="InterPro" id="IPR011227">
    <property type="entry name" value="UCP029730"/>
</dbReference>
<organism evidence="1 2">
    <name type="scientific">Acetobacter persici</name>
    <dbReference type="NCBI Taxonomy" id="1076596"/>
    <lineage>
        <taxon>Bacteria</taxon>
        <taxon>Pseudomonadati</taxon>
        <taxon>Pseudomonadota</taxon>
        <taxon>Alphaproteobacteria</taxon>
        <taxon>Acetobacterales</taxon>
        <taxon>Acetobacteraceae</taxon>
        <taxon>Acetobacter</taxon>
    </lineage>
</organism>
<dbReference type="Proteomes" id="UP000189055">
    <property type="component" value="Chromosome"/>
</dbReference>
<dbReference type="GO" id="GO:0016787">
    <property type="term" value="F:hydrolase activity"/>
    <property type="evidence" value="ECO:0007669"/>
    <property type="project" value="UniProtKB-KW"/>
</dbReference>
<accession>A0A1U9LCX8</accession>
<protein>
    <submittedName>
        <fullName evidence="1">N-formylglutamate amidohydrolase</fullName>
    </submittedName>
</protein>
<keyword evidence="1" id="KW-0378">Hydrolase</keyword>
<proteinExistence type="predicted"/>
<dbReference type="AlphaFoldDB" id="A0A1U9LCX8"/>
<dbReference type="RefSeq" id="WP_077930174.1">
    <property type="nucleotide sequence ID" value="NZ_CP014687.1"/>
</dbReference>
<dbReference type="Gene3D" id="3.40.630.40">
    <property type="entry name" value="Zn-dependent exopeptidases"/>
    <property type="match status" value="1"/>
</dbReference>
<evidence type="ECO:0000313" key="1">
    <source>
        <dbReference type="EMBL" id="AQT04291.1"/>
    </source>
</evidence>
<gene>
    <name evidence="1" type="ORF">A0U91_03965</name>
</gene>
<evidence type="ECO:0000313" key="2">
    <source>
        <dbReference type="Proteomes" id="UP000189055"/>
    </source>
</evidence>
<dbReference type="Pfam" id="PF05013">
    <property type="entry name" value="FGase"/>
    <property type="match status" value="1"/>
</dbReference>
<name>A0A1U9LCX8_9PROT</name>
<dbReference type="EMBL" id="CP014687">
    <property type="protein sequence ID" value="AQT04291.1"/>
    <property type="molecule type" value="Genomic_DNA"/>
</dbReference>
<dbReference type="InterPro" id="IPR007709">
    <property type="entry name" value="N-FG_amidohydro"/>
</dbReference>
<dbReference type="STRING" id="1076596.A0U91_03965"/>
<dbReference type="KEGG" id="aper:A0U91_03965"/>